<keyword evidence="11" id="KW-1185">Reference proteome</keyword>
<dbReference type="SUPFAM" id="SSF48452">
    <property type="entry name" value="TPR-like"/>
    <property type="match status" value="1"/>
</dbReference>
<reference evidence="10 11" key="1">
    <citation type="submission" date="2018-06" db="EMBL/GenBank/DDBJ databases">
        <title>Genomic Encyclopedia of Type Strains, Phase III (KMG-III): the genomes of soil and plant-associated and newly described type strains.</title>
        <authorList>
            <person name="Whitman W."/>
        </authorList>
    </citation>
    <scope>NUCLEOTIDE SEQUENCE [LARGE SCALE GENOMIC DNA]</scope>
    <source>
        <strain evidence="10 11">CGMCC 1.12504</strain>
    </source>
</reference>
<evidence type="ECO:0000313" key="11">
    <source>
        <dbReference type="Proteomes" id="UP000249518"/>
    </source>
</evidence>
<dbReference type="Gene3D" id="3.30.565.10">
    <property type="entry name" value="Histidine kinase-like ATPase, C-terminal domain"/>
    <property type="match status" value="1"/>
</dbReference>
<evidence type="ECO:0000256" key="1">
    <source>
        <dbReference type="ARBA" id="ARBA00000085"/>
    </source>
</evidence>
<evidence type="ECO:0000256" key="4">
    <source>
        <dbReference type="ARBA" id="ARBA00023015"/>
    </source>
</evidence>
<dbReference type="EMBL" id="QLSV01000001">
    <property type="protein sequence ID" value="RAR50929.1"/>
    <property type="molecule type" value="Genomic_DNA"/>
</dbReference>
<dbReference type="SUPFAM" id="SSF55874">
    <property type="entry name" value="ATPase domain of HSP90 chaperone/DNA topoisomerase II/histidine kinase"/>
    <property type="match status" value="1"/>
</dbReference>
<keyword evidence="10" id="KW-0808">Transferase</keyword>
<evidence type="ECO:0000259" key="9">
    <source>
        <dbReference type="PROSITE" id="PS50110"/>
    </source>
</evidence>
<comment type="catalytic activity">
    <reaction evidence="1">
        <text>ATP + protein L-histidine = ADP + protein N-phospho-L-histidine.</text>
        <dbReference type="EC" id="2.7.13.3"/>
    </reaction>
</comment>
<dbReference type="InterPro" id="IPR019734">
    <property type="entry name" value="TPR_rpt"/>
</dbReference>
<keyword evidence="4" id="KW-0805">Transcription regulation</keyword>
<dbReference type="PROSITE" id="PS01124">
    <property type="entry name" value="HTH_ARAC_FAMILY_2"/>
    <property type="match status" value="1"/>
</dbReference>
<dbReference type="Gene3D" id="1.10.10.60">
    <property type="entry name" value="Homeodomain-like"/>
    <property type="match status" value="1"/>
</dbReference>
<feature type="domain" description="Histidine kinase" evidence="8">
    <location>
        <begin position="476"/>
        <end position="687"/>
    </location>
</feature>
<dbReference type="PROSITE" id="PS50109">
    <property type="entry name" value="HIS_KIN"/>
    <property type="match status" value="1"/>
</dbReference>
<dbReference type="AlphaFoldDB" id="A0A328X6E2"/>
<dbReference type="EC" id="2.7.13.3" evidence="2"/>
<dbReference type="Gene3D" id="3.40.50.2300">
    <property type="match status" value="1"/>
</dbReference>
<dbReference type="Pfam" id="PF12833">
    <property type="entry name" value="HTH_18"/>
    <property type="match status" value="1"/>
</dbReference>
<keyword evidence="10" id="KW-0418">Kinase</keyword>
<keyword evidence="3 6" id="KW-0597">Phosphoprotein</keyword>
<dbReference type="SMART" id="SM00342">
    <property type="entry name" value="HTH_ARAC"/>
    <property type="match status" value="1"/>
</dbReference>
<dbReference type="SMART" id="SM00387">
    <property type="entry name" value="HATPase_c"/>
    <property type="match status" value="1"/>
</dbReference>
<feature type="modified residue" description="4-aspartylphosphate" evidence="6">
    <location>
        <position position="763"/>
    </location>
</feature>
<accession>A0A328X6E2</accession>
<evidence type="ECO:0000256" key="5">
    <source>
        <dbReference type="ARBA" id="ARBA00023163"/>
    </source>
</evidence>
<dbReference type="SUPFAM" id="SSF52172">
    <property type="entry name" value="CheY-like"/>
    <property type="match status" value="1"/>
</dbReference>
<feature type="domain" description="Response regulatory" evidence="9">
    <location>
        <begin position="715"/>
        <end position="830"/>
    </location>
</feature>
<dbReference type="GO" id="GO:0000155">
    <property type="term" value="F:phosphorelay sensor kinase activity"/>
    <property type="evidence" value="ECO:0007669"/>
    <property type="project" value="InterPro"/>
</dbReference>
<dbReference type="Pfam" id="PF00512">
    <property type="entry name" value="HisKA"/>
    <property type="match status" value="1"/>
</dbReference>
<evidence type="ECO:0000256" key="6">
    <source>
        <dbReference type="PROSITE-ProRule" id="PRU00169"/>
    </source>
</evidence>
<comment type="caution">
    <text evidence="10">The sequence shown here is derived from an EMBL/GenBank/DDBJ whole genome shotgun (WGS) entry which is preliminary data.</text>
</comment>
<protein>
    <recommendedName>
        <fullName evidence="2">histidine kinase</fullName>
        <ecNumber evidence="2">2.7.13.3</ecNumber>
    </recommendedName>
</protein>
<dbReference type="CDD" id="cd00082">
    <property type="entry name" value="HisKA"/>
    <property type="match status" value="1"/>
</dbReference>
<dbReference type="InterPro" id="IPR003661">
    <property type="entry name" value="HisK_dim/P_dom"/>
</dbReference>
<dbReference type="InterPro" id="IPR036890">
    <property type="entry name" value="HATPase_C_sf"/>
</dbReference>
<dbReference type="Pfam" id="PF00072">
    <property type="entry name" value="Response_reg"/>
    <property type="match status" value="1"/>
</dbReference>
<dbReference type="Gene3D" id="1.10.287.130">
    <property type="match status" value="1"/>
</dbReference>
<evidence type="ECO:0000259" key="8">
    <source>
        <dbReference type="PROSITE" id="PS50109"/>
    </source>
</evidence>
<dbReference type="SUPFAM" id="SSF46689">
    <property type="entry name" value="Homeodomain-like"/>
    <property type="match status" value="1"/>
</dbReference>
<dbReference type="RefSeq" id="WP_112084530.1">
    <property type="nucleotide sequence ID" value="NZ_QLSV01000001.1"/>
</dbReference>
<proteinExistence type="predicted"/>
<keyword evidence="5" id="KW-0804">Transcription</keyword>
<dbReference type="InterPro" id="IPR011006">
    <property type="entry name" value="CheY-like_superfamily"/>
</dbReference>
<name>A0A328X6E2_9FLAO</name>
<evidence type="ECO:0000256" key="3">
    <source>
        <dbReference type="ARBA" id="ARBA00022553"/>
    </source>
</evidence>
<dbReference type="SMART" id="SM00448">
    <property type="entry name" value="REC"/>
    <property type="match status" value="1"/>
</dbReference>
<dbReference type="SMART" id="SM00388">
    <property type="entry name" value="HisKA"/>
    <property type="match status" value="1"/>
</dbReference>
<dbReference type="InterPro" id="IPR003594">
    <property type="entry name" value="HATPase_dom"/>
</dbReference>
<dbReference type="InterPro" id="IPR004358">
    <property type="entry name" value="Sig_transdc_His_kin-like_C"/>
</dbReference>
<dbReference type="SUPFAM" id="SSF47384">
    <property type="entry name" value="Homodimeric domain of signal transducing histidine kinase"/>
    <property type="match status" value="1"/>
</dbReference>
<dbReference type="InterPro" id="IPR009057">
    <property type="entry name" value="Homeodomain-like_sf"/>
</dbReference>
<dbReference type="InterPro" id="IPR018060">
    <property type="entry name" value="HTH_AraC"/>
</dbReference>
<dbReference type="PANTHER" id="PTHR43547:SF2">
    <property type="entry name" value="HYBRID SIGNAL TRANSDUCTION HISTIDINE KINASE C"/>
    <property type="match status" value="1"/>
</dbReference>
<dbReference type="GO" id="GO:0043565">
    <property type="term" value="F:sequence-specific DNA binding"/>
    <property type="evidence" value="ECO:0007669"/>
    <property type="project" value="InterPro"/>
</dbReference>
<dbReference type="InterPro" id="IPR011990">
    <property type="entry name" value="TPR-like_helical_dom_sf"/>
</dbReference>
<dbReference type="Gene3D" id="1.25.40.10">
    <property type="entry name" value="Tetratricopeptide repeat domain"/>
    <property type="match status" value="1"/>
</dbReference>
<organism evidence="10 11">
    <name type="scientific">Flavobacterium lacus</name>
    <dbReference type="NCBI Taxonomy" id="1353778"/>
    <lineage>
        <taxon>Bacteria</taxon>
        <taxon>Pseudomonadati</taxon>
        <taxon>Bacteroidota</taxon>
        <taxon>Flavobacteriia</taxon>
        <taxon>Flavobacteriales</taxon>
        <taxon>Flavobacteriaceae</taxon>
        <taxon>Flavobacterium</taxon>
    </lineage>
</organism>
<dbReference type="PRINTS" id="PR00344">
    <property type="entry name" value="BCTRLSENSOR"/>
</dbReference>
<dbReference type="FunFam" id="1.10.287.130:FF:000045">
    <property type="entry name" value="Two-component system sensor histidine kinase/response regulator"/>
    <property type="match status" value="1"/>
</dbReference>
<feature type="domain" description="HTH araC/xylS-type" evidence="7">
    <location>
        <begin position="862"/>
        <end position="961"/>
    </location>
</feature>
<dbReference type="InterPro" id="IPR001789">
    <property type="entry name" value="Sig_transdc_resp-reg_receiver"/>
</dbReference>
<sequence length="962" mass="110933">MKKVYLLLFFICNFSYSQYEKEIDSLTKIISSKKENKEKSKAYDVLIQLYLDIDLKIAKKHIQSLYDLNKNGNCIECEIIADLNNGYYHDMLAENEKSIYYFEKCAKNCLKINDYENYELAQMQIAQDYLALHNHEKAELVLNNVINFSKKHNLKDNLYFLYYLKGTLNADRSYYKLGLENYILAEKTLLKTKPEDLKTQIDIINMIGVIYSNIENHNKAREYNNKAIKIAEKLNDMSIKMNVIRNRGFIESTAKNYTAALPYLLEAYEYHSETNNINLKGMGAYFLGRCYYELKNYTKSLEYSNEAIKIYEKSQNNIDYARALNNRARIDLKFNKLDEAKEDIELSKSLMKNKESRNYIEILTTEIDYLVKSNNLKEAITAISSRDSINTILKNKTDLTNLNELQTIYETEKKEQQIQLLSTQNELAEKQKYIYIGLLGLLAILGASLFYGYRIKIKIAQKLNELNELKSRFFTNISHEFRTPLTLIKSPVQSLQAEISDENQKNKLHLIDKNSNRMLDLVDQLLELSKLDSGKLKLILKEGNIGLFLNSIIESFTFQAKENKLSFSSTIEKNTENHHFDKDVVEKIVTNLLSNAIKYTSENEKISFQSKIENNQLQLVVSNSGSEVKKEELPKLFERFYQKKENHQGVGIGLALVKELVELYNGKIETTVENGLLSFTVLLPLEKSNSNAIVVSKETTHSLSDQNTTESELPILLLVDDNQDVRTVLKDIFKENYQIIEAADGEQALKIAKKEIPDCIISDVMMPKMDGFEFTKQIKTNELTSFIPVILLTAKTSDEAHLEGLKSTADAFLTKPFNNEIVKATVLQLIEERKKLHTRYSQELVLRPVDIVINSVEEKFIEKLQLILIKELANSEFSSDDFAASIGMSRMQLHRKLKSLLGVSTSEFLRNERLKASTQLLKKGKANISEVAYSVGFNDVSYFSKCFKEMYHCTPTEYMERN</sequence>
<evidence type="ECO:0000313" key="10">
    <source>
        <dbReference type="EMBL" id="RAR50929.1"/>
    </source>
</evidence>
<evidence type="ECO:0000259" key="7">
    <source>
        <dbReference type="PROSITE" id="PS01124"/>
    </source>
</evidence>
<dbReference type="InterPro" id="IPR036097">
    <property type="entry name" value="HisK_dim/P_sf"/>
</dbReference>
<dbReference type="Pfam" id="PF02518">
    <property type="entry name" value="HATPase_c"/>
    <property type="match status" value="1"/>
</dbReference>
<gene>
    <name evidence="10" type="ORF">B0I10_101100</name>
</gene>
<dbReference type="Pfam" id="PF13424">
    <property type="entry name" value="TPR_12"/>
    <property type="match status" value="1"/>
</dbReference>
<dbReference type="Proteomes" id="UP000249518">
    <property type="component" value="Unassembled WGS sequence"/>
</dbReference>
<dbReference type="InterPro" id="IPR005467">
    <property type="entry name" value="His_kinase_dom"/>
</dbReference>
<dbReference type="PANTHER" id="PTHR43547">
    <property type="entry name" value="TWO-COMPONENT HISTIDINE KINASE"/>
    <property type="match status" value="1"/>
</dbReference>
<evidence type="ECO:0000256" key="2">
    <source>
        <dbReference type="ARBA" id="ARBA00012438"/>
    </source>
</evidence>
<dbReference type="GO" id="GO:0003700">
    <property type="term" value="F:DNA-binding transcription factor activity"/>
    <property type="evidence" value="ECO:0007669"/>
    <property type="project" value="InterPro"/>
</dbReference>
<dbReference type="PROSITE" id="PS50110">
    <property type="entry name" value="RESPONSE_REGULATORY"/>
    <property type="match status" value="1"/>
</dbReference>
<dbReference type="SMART" id="SM00028">
    <property type="entry name" value="TPR"/>
    <property type="match status" value="5"/>
</dbReference>
<dbReference type="OrthoDB" id="1522078at2"/>